<evidence type="ECO:0000313" key="3">
    <source>
        <dbReference type="EMBL" id="ANW98658.1"/>
    </source>
</evidence>
<dbReference type="AlphaFoldDB" id="A0A1B1YD30"/>
<keyword evidence="2" id="KW-0812">Transmembrane</keyword>
<protein>
    <submittedName>
        <fullName evidence="3">Uncharacterized protein</fullName>
    </submittedName>
</protein>
<sequence length="76" mass="9111">MRKRILAWIALVIFILIMVNMMFIHYRVTESITVFLLYVLFFFYYDKRQRNGEFYTSGSPENNGDPDDKSESDTLE</sequence>
<evidence type="ECO:0000313" key="4">
    <source>
        <dbReference type="Proteomes" id="UP000092971"/>
    </source>
</evidence>
<reference evidence="3 4" key="1">
    <citation type="submission" date="2016-02" db="EMBL/GenBank/DDBJ databases">
        <title>Comparison of Clostridium stercorarium subspecies using comparative genomics and transcriptomics.</title>
        <authorList>
            <person name="Schellenberg J."/>
            <person name="Thallinger G."/>
            <person name="Levin D.B."/>
            <person name="Zhang X."/>
            <person name="Alvare G."/>
            <person name="Fristensky B."/>
            <person name="Sparling R."/>
        </authorList>
    </citation>
    <scope>NUCLEOTIDE SEQUENCE [LARGE SCALE GENOMIC DNA]</scope>
    <source>
        <strain evidence="3 4">DSM 2910</strain>
    </source>
</reference>
<dbReference type="EMBL" id="CP014672">
    <property type="protein sequence ID" value="ANW98658.1"/>
    <property type="molecule type" value="Genomic_DNA"/>
</dbReference>
<dbReference type="Proteomes" id="UP000092971">
    <property type="component" value="Chromosome"/>
</dbReference>
<feature type="transmembrane region" description="Helical" evidence="2">
    <location>
        <begin position="5"/>
        <end position="22"/>
    </location>
</feature>
<evidence type="ECO:0000256" key="1">
    <source>
        <dbReference type="SAM" id="MobiDB-lite"/>
    </source>
</evidence>
<accession>A0A1B1YD30</accession>
<feature type="compositionally biased region" description="Basic and acidic residues" evidence="1">
    <location>
        <begin position="66"/>
        <end position="76"/>
    </location>
</feature>
<dbReference type="RefSeq" id="WP_015358991.1">
    <property type="nucleotide sequence ID" value="NZ_CP014672.1"/>
</dbReference>
<name>A0A1B1YD30_THEST</name>
<keyword evidence="2" id="KW-0472">Membrane</keyword>
<feature type="region of interest" description="Disordered" evidence="1">
    <location>
        <begin position="53"/>
        <end position="76"/>
    </location>
</feature>
<feature type="transmembrane region" description="Helical" evidence="2">
    <location>
        <begin position="28"/>
        <end position="45"/>
    </location>
</feature>
<proteinExistence type="predicted"/>
<organism evidence="3 4">
    <name type="scientific">Thermoclostridium stercorarium subsp. thermolacticum DSM 2910</name>
    <dbReference type="NCBI Taxonomy" id="1121336"/>
    <lineage>
        <taxon>Bacteria</taxon>
        <taxon>Bacillati</taxon>
        <taxon>Bacillota</taxon>
        <taxon>Clostridia</taxon>
        <taxon>Eubacteriales</taxon>
        <taxon>Oscillospiraceae</taxon>
        <taxon>Thermoclostridium</taxon>
    </lineage>
</organism>
<keyword evidence="2" id="KW-1133">Transmembrane helix</keyword>
<evidence type="ECO:0000256" key="2">
    <source>
        <dbReference type="SAM" id="Phobius"/>
    </source>
</evidence>
<gene>
    <name evidence="3" type="ORF">CSTERTH_06240</name>
</gene>